<keyword evidence="6" id="KW-0408">Iron</keyword>
<feature type="domain" description="ABC transporter" evidence="16">
    <location>
        <begin position="24"/>
        <end position="268"/>
    </location>
</feature>
<keyword evidence="4" id="KW-0547">Nucleotide-binding</keyword>
<evidence type="ECO:0000256" key="5">
    <source>
        <dbReference type="ARBA" id="ARBA00022840"/>
    </source>
</evidence>
<evidence type="ECO:0000313" key="17">
    <source>
        <dbReference type="EMBL" id="PHQ37891.1"/>
    </source>
</evidence>
<evidence type="ECO:0000256" key="3">
    <source>
        <dbReference type="ARBA" id="ARBA00022475"/>
    </source>
</evidence>
<feature type="compositionally biased region" description="Basic and acidic residues" evidence="15">
    <location>
        <begin position="299"/>
        <end position="311"/>
    </location>
</feature>
<dbReference type="EMBL" id="NHOA01000138">
    <property type="protein sequence ID" value="PHQ37891.1"/>
    <property type="molecule type" value="Genomic_DNA"/>
</dbReference>
<evidence type="ECO:0000256" key="8">
    <source>
        <dbReference type="ARBA" id="ARBA00023136"/>
    </source>
</evidence>
<keyword evidence="5 17" id="KW-0067">ATP-binding</keyword>
<dbReference type="CDD" id="cd03214">
    <property type="entry name" value="ABC_Iron-Siderophores_B12_Hemin"/>
    <property type="match status" value="1"/>
</dbReference>
<sequence length="311" mass="33405">MGENRMSGESGSSNESMGDGADELRSQPILNADELVVGYPSIDEPVIDGQTLAVPAGEVTALIGPNGSGKSTLLKGLANRLEPDDGRVLLDGQRVDSFESKELARKLGRLSQQNTAPDTITVEELVKRGRYPHRGFFESQADGDGDAVDEAIAMAGVKHLRDREVGTLSGGQTQLVWIAMALAQDTDVLLLDEPTTFLDPRHQLEVMRVVETLRDESETTVVLVLHDISQAARYADSVVALKQGSIHASGPPEVVVTEDLLADVFDIDAKVIETEHGPVMVPLNPIDANHPSQTGETEVLQRGDSSRNGQE</sequence>
<evidence type="ECO:0000256" key="11">
    <source>
        <dbReference type="ARBA" id="ARBA00064420"/>
    </source>
</evidence>
<evidence type="ECO:0000256" key="9">
    <source>
        <dbReference type="ARBA" id="ARBA00050590"/>
    </source>
</evidence>
<dbReference type="GO" id="GO:0005524">
    <property type="term" value="F:ATP binding"/>
    <property type="evidence" value="ECO:0007669"/>
    <property type="project" value="UniProtKB-KW"/>
</dbReference>
<dbReference type="PANTHER" id="PTHR42771">
    <property type="entry name" value="IRON(3+)-HYDROXAMATE IMPORT ATP-BINDING PROTEIN FHUC"/>
    <property type="match status" value="1"/>
</dbReference>
<dbReference type="GO" id="GO:0016887">
    <property type="term" value="F:ATP hydrolysis activity"/>
    <property type="evidence" value="ECO:0007669"/>
    <property type="project" value="InterPro"/>
</dbReference>
<dbReference type="InterPro" id="IPR051535">
    <property type="entry name" value="Siderophore_ABC-ATPase"/>
</dbReference>
<comment type="subcellular location">
    <subcellularLocation>
        <location evidence="1">Cell membrane</location>
        <topology evidence="1">Peripheral membrane protein</topology>
    </subcellularLocation>
</comment>
<evidence type="ECO:0000256" key="15">
    <source>
        <dbReference type="SAM" id="MobiDB-lite"/>
    </source>
</evidence>
<dbReference type="GO" id="GO:0005886">
    <property type="term" value="C:plasma membrane"/>
    <property type="evidence" value="ECO:0007669"/>
    <property type="project" value="UniProtKB-SubCell"/>
</dbReference>
<keyword evidence="8" id="KW-0472">Membrane</keyword>
<organism evidence="17 18">
    <name type="scientific">Halorubrum persicum</name>
    <dbReference type="NCBI Taxonomy" id="1383844"/>
    <lineage>
        <taxon>Archaea</taxon>
        <taxon>Methanobacteriati</taxon>
        <taxon>Methanobacteriota</taxon>
        <taxon>Stenosarchaea group</taxon>
        <taxon>Halobacteria</taxon>
        <taxon>Halobacteriales</taxon>
        <taxon>Haloferacaceae</taxon>
        <taxon>Halorubrum</taxon>
    </lineage>
</organism>
<dbReference type="Pfam" id="PF00005">
    <property type="entry name" value="ABC_tran"/>
    <property type="match status" value="1"/>
</dbReference>
<dbReference type="FunFam" id="3.40.50.300:FF:000134">
    <property type="entry name" value="Iron-enterobactin ABC transporter ATP-binding protein"/>
    <property type="match status" value="1"/>
</dbReference>
<dbReference type="InterPro" id="IPR003593">
    <property type="entry name" value="AAA+_ATPase"/>
</dbReference>
<keyword evidence="18" id="KW-1185">Reference proteome</keyword>
<evidence type="ECO:0000256" key="2">
    <source>
        <dbReference type="ARBA" id="ARBA00022448"/>
    </source>
</evidence>
<comment type="function">
    <text evidence="10">Required for corrinoid utilization. Probably part of the ABC transporter complex BtuCDF involved in cobalamin (vitamin B12) import. Probably responsible for energy coupling to the transport system.</text>
</comment>
<feature type="compositionally biased region" description="Low complexity" evidence="15">
    <location>
        <begin position="1"/>
        <end position="19"/>
    </location>
</feature>
<dbReference type="SMART" id="SM00382">
    <property type="entry name" value="AAA"/>
    <property type="match status" value="1"/>
</dbReference>
<evidence type="ECO:0000256" key="14">
    <source>
        <dbReference type="ARBA" id="ARBA00077139"/>
    </source>
</evidence>
<dbReference type="InterPro" id="IPR027417">
    <property type="entry name" value="P-loop_NTPase"/>
</dbReference>
<evidence type="ECO:0000313" key="18">
    <source>
        <dbReference type="Proteomes" id="UP000222824"/>
    </source>
</evidence>
<gene>
    <name evidence="17" type="ORF">DJ69_14680</name>
</gene>
<dbReference type="GO" id="GO:0015420">
    <property type="term" value="F:ABC-type vitamin B12 transporter activity"/>
    <property type="evidence" value="ECO:0007669"/>
    <property type="project" value="UniProtKB-EC"/>
</dbReference>
<evidence type="ECO:0000256" key="13">
    <source>
        <dbReference type="ARBA" id="ARBA00073649"/>
    </source>
</evidence>
<reference evidence="17 18" key="1">
    <citation type="journal article" date="2014" name="Front. Microbiol.">
        <title>Population and genomic analysis of the genus Halorubrum.</title>
        <authorList>
            <person name="Fullmer M.S."/>
            <person name="Soucy S.M."/>
            <person name="Swithers K.S."/>
            <person name="Makkay A.M."/>
            <person name="Wheeler R."/>
            <person name="Ventosa A."/>
            <person name="Gogarten J.P."/>
            <person name="Papke R.T."/>
        </authorList>
    </citation>
    <scope>NUCLEOTIDE SEQUENCE [LARGE SCALE GENOMIC DNA]</scope>
    <source>
        <strain evidence="17 18">C49</strain>
    </source>
</reference>
<proteinExistence type="predicted"/>
<feature type="region of interest" description="Disordered" evidence="15">
    <location>
        <begin position="284"/>
        <end position="311"/>
    </location>
</feature>
<evidence type="ECO:0000256" key="1">
    <source>
        <dbReference type="ARBA" id="ARBA00004202"/>
    </source>
</evidence>
<evidence type="ECO:0000256" key="4">
    <source>
        <dbReference type="ARBA" id="ARBA00022741"/>
    </source>
</evidence>
<evidence type="ECO:0000256" key="7">
    <source>
        <dbReference type="ARBA" id="ARBA00023065"/>
    </source>
</evidence>
<evidence type="ECO:0000256" key="12">
    <source>
        <dbReference type="ARBA" id="ARBA00066387"/>
    </source>
</evidence>
<keyword evidence="3" id="KW-1003">Cell membrane</keyword>
<feature type="region of interest" description="Disordered" evidence="15">
    <location>
        <begin position="1"/>
        <end position="27"/>
    </location>
</feature>
<dbReference type="PROSITE" id="PS50893">
    <property type="entry name" value="ABC_TRANSPORTER_2"/>
    <property type="match status" value="1"/>
</dbReference>
<dbReference type="Proteomes" id="UP000222824">
    <property type="component" value="Unassembled WGS sequence"/>
</dbReference>
<comment type="catalytic activity">
    <reaction evidence="9">
        <text>an R-cob(III)alamin(out) + ATP + H2O = an R-cob(III)alamin(in) + ADP + phosphate + H(+)</text>
        <dbReference type="Rhea" id="RHEA:17873"/>
        <dbReference type="ChEBI" id="CHEBI:15377"/>
        <dbReference type="ChEBI" id="CHEBI:15378"/>
        <dbReference type="ChEBI" id="CHEBI:30616"/>
        <dbReference type="ChEBI" id="CHEBI:43474"/>
        <dbReference type="ChEBI" id="CHEBI:140785"/>
        <dbReference type="ChEBI" id="CHEBI:456216"/>
        <dbReference type="EC" id="7.6.2.8"/>
    </reaction>
</comment>
<keyword evidence="7" id="KW-0406">Ion transport</keyword>
<dbReference type="SUPFAM" id="SSF52540">
    <property type="entry name" value="P-loop containing nucleoside triphosphate hydrolases"/>
    <property type="match status" value="1"/>
</dbReference>
<dbReference type="GO" id="GO:0006811">
    <property type="term" value="P:monoatomic ion transport"/>
    <property type="evidence" value="ECO:0007669"/>
    <property type="project" value="UniProtKB-KW"/>
</dbReference>
<keyword evidence="2" id="KW-0813">Transport</keyword>
<dbReference type="PANTHER" id="PTHR42771:SF2">
    <property type="entry name" value="IRON(3+)-HYDROXAMATE IMPORT ATP-BINDING PROTEIN FHUC"/>
    <property type="match status" value="1"/>
</dbReference>
<dbReference type="AlphaFoldDB" id="A0A2G1WFX7"/>
<evidence type="ECO:0000256" key="6">
    <source>
        <dbReference type="ARBA" id="ARBA00023004"/>
    </source>
</evidence>
<name>A0A2G1WFX7_9EURY</name>
<dbReference type="EC" id="7.6.2.8" evidence="12"/>
<dbReference type="Gene3D" id="3.40.50.300">
    <property type="entry name" value="P-loop containing nucleotide triphosphate hydrolases"/>
    <property type="match status" value="1"/>
</dbReference>
<accession>A0A2G1WFX7</accession>
<protein>
    <recommendedName>
        <fullName evidence="13">Cobalamin import ATP-binding protein BtuD</fullName>
        <ecNumber evidence="12">7.6.2.8</ecNumber>
    </recommendedName>
    <alternativeName>
        <fullName evidence="14">Vitamin B12-transporting ATPase</fullName>
    </alternativeName>
</protein>
<comment type="subunit">
    <text evidence="11">The complex is composed of two ATP-binding proteins (BtuD), two transmembrane proteins (BtuC) and a solute-binding protein (BtuF).</text>
</comment>
<evidence type="ECO:0000256" key="10">
    <source>
        <dbReference type="ARBA" id="ARBA00058960"/>
    </source>
</evidence>
<evidence type="ECO:0000259" key="16">
    <source>
        <dbReference type="PROSITE" id="PS50893"/>
    </source>
</evidence>
<comment type="caution">
    <text evidence="17">The sequence shown here is derived from an EMBL/GenBank/DDBJ whole genome shotgun (WGS) entry which is preliminary data.</text>
</comment>
<dbReference type="InterPro" id="IPR003439">
    <property type="entry name" value="ABC_transporter-like_ATP-bd"/>
</dbReference>